<dbReference type="Proteomes" id="UP000593892">
    <property type="component" value="Chromosome"/>
</dbReference>
<dbReference type="AlphaFoldDB" id="A0A7S7NXW1"/>
<dbReference type="RefSeq" id="WP_194453452.1">
    <property type="nucleotide sequence ID" value="NZ_CP063849.1"/>
</dbReference>
<dbReference type="KEGG" id="pfer:IRI77_18200"/>
<organism evidence="1 2">
    <name type="scientific">Paludibaculum fermentans</name>
    <dbReference type="NCBI Taxonomy" id="1473598"/>
    <lineage>
        <taxon>Bacteria</taxon>
        <taxon>Pseudomonadati</taxon>
        <taxon>Acidobacteriota</taxon>
        <taxon>Terriglobia</taxon>
        <taxon>Bryobacterales</taxon>
        <taxon>Bryobacteraceae</taxon>
        <taxon>Paludibaculum</taxon>
    </lineage>
</organism>
<accession>A0A7S7NXW1</accession>
<name>A0A7S7NXW1_PALFE</name>
<keyword evidence="2" id="KW-1185">Reference proteome</keyword>
<reference evidence="1 2" key="1">
    <citation type="submission" date="2020-10" db="EMBL/GenBank/DDBJ databases">
        <title>Complete genome sequence of Paludibaculum fermentans P105T, a facultatively anaerobic acidobacterium capable of dissimilatory Fe(III) reduction.</title>
        <authorList>
            <person name="Dedysh S.N."/>
            <person name="Beletsky A.V."/>
            <person name="Kulichevskaya I.S."/>
            <person name="Mardanov A.V."/>
            <person name="Ravin N.V."/>
        </authorList>
    </citation>
    <scope>NUCLEOTIDE SEQUENCE [LARGE SCALE GENOMIC DNA]</scope>
    <source>
        <strain evidence="1 2">P105</strain>
    </source>
</reference>
<evidence type="ECO:0000313" key="2">
    <source>
        <dbReference type="Proteomes" id="UP000593892"/>
    </source>
</evidence>
<protein>
    <submittedName>
        <fullName evidence="1">Uncharacterized protein</fullName>
    </submittedName>
</protein>
<dbReference type="EMBL" id="CP063849">
    <property type="protein sequence ID" value="QOY91798.1"/>
    <property type="molecule type" value="Genomic_DNA"/>
</dbReference>
<proteinExistence type="predicted"/>
<sequence length="208" mass="23090">MLREISKQGRLTDVTCAISGRTFADDVCAGGLSEAEDFLAEKASVCVQTDQGDYACDGAQKIDVLCVGGQHGIAIEAKLGESLMLGDQFRKRFCAPCEASLHQNRRLRGSMIAVLERSFHDDVPKCSKIMCRVGDRTVTLGLGWWLVVRRSVLALWMKRQDVPVSPQFARVVEFESLMALYGRDRFDALVREVVGEKSFAREWRLGAG</sequence>
<gene>
    <name evidence="1" type="ORF">IRI77_18200</name>
</gene>
<evidence type="ECO:0000313" key="1">
    <source>
        <dbReference type="EMBL" id="QOY91798.1"/>
    </source>
</evidence>